<evidence type="ECO:0000256" key="7">
    <source>
        <dbReference type="ARBA" id="ARBA00023242"/>
    </source>
</evidence>
<organism evidence="11 12">
    <name type="scientific">Coemansia guatemalensis</name>
    <dbReference type="NCBI Taxonomy" id="2761395"/>
    <lineage>
        <taxon>Eukaryota</taxon>
        <taxon>Fungi</taxon>
        <taxon>Fungi incertae sedis</taxon>
        <taxon>Zoopagomycota</taxon>
        <taxon>Kickxellomycotina</taxon>
        <taxon>Kickxellomycetes</taxon>
        <taxon>Kickxellales</taxon>
        <taxon>Kickxellaceae</taxon>
        <taxon>Coemansia</taxon>
    </lineage>
</organism>
<keyword evidence="5" id="KW-0507">mRNA processing</keyword>
<evidence type="ECO:0000256" key="5">
    <source>
        <dbReference type="ARBA" id="ARBA00022664"/>
    </source>
</evidence>
<accession>A0A9W8HVA4</accession>
<comment type="subcellular location">
    <subcellularLocation>
        <location evidence="2">Cytoplasm</location>
    </subcellularLocation>
    <subcellularLocation>
        <location evidence="1">Nucleus</location>
    </subcellularLocation>
</comment>
<evidence type="ECO:0000256" key="3">
    <source>
        <dbReference type="ARBA" id="ARBA00008726"/>
    </source>
</evidence>
<dbReference type="GO" id="GO:0008380">
    <property type="term" value="P:RNA splicing"/>
    <property type="evidence" value="ECO:0007669"/>
    <property type="project" value="UniProtKB-KW"/>
</dbReference>
<dbReference type="Pfam" id="PF22782">
    <property type="entry name" value="SDE2"/>
    <property type="match status" value="1"/>
</dbReference>
<keyword evidence="4" id="KW-0963">Cytoplasm</keyword>
<feature type="domain" description="SDE2-like" evidence="10">
    <location>
        <begin position="73"/>
        <end position="174"/>
    </location>
</feature>
<evidence type="ECO:0000256" key="8">
    <source>
        <dbReference type="ARBA" id="ARBA00023306"/>
    </source>
</evidence>
<feature type="region of interest" description="Disordered" evidence="9">
    <location>
        <begin position="128"/>
        <end position="239"/>
    </location>
</feature>
<evidence type="ECO:0000313" key="11">
    <source>
        <dbReference type="EMBL" id="KAJ2802094.1"/>
    </source>
</evidence>
<proteinExistence type="inferred from homology"/>
<keyword evidence="6" id="KW-0508">mRNA splicing</keyword>
<evidence type="ECO:0000313" key="12">
    <source>
        <dbReference type="Proteomes" id="UP001140094"/>
    </source>
</evidence>
<dbReference type="OrthoDB" id="547031at2759"/>
<keyword evidence="12" id="KW-1185">Reference proteome</keyword>
<dbReference type="GO" id="GO:0005737">
    <property type="term" value="C:cytoplasm"/>
    <property type="evidence" value="ECO:0007669"/>
    <property type="project" value="UniProtKB-SubCell"/>
</dbReference>
<dbReference type="PANTHER" id="PTHR12786:SF1">
    <property type="entry name" value="SPLICING REGULATOR SDE2"/>
    <property type="match status" value="1"/>
</dbReference>
<protein>
    <recommendedName>
        <fullName evidence="10">SDE2-like domain-containing protein</fullName>
    </recommendedName>
</protein>
<keyword evidence="7" id="KW-0539">Nucleus</keyword>
<name>A0A9W8HVA4_9FUNG</name>
<feature type="compositionally biased region" description="Low complexity" evidence="9">
    <location>
        <begin position="186"/>
        <end position="200"/>
    </location>
</feature>
<feature type="compositionally biased region" description="Basic and acidic residues" evidence="9">
    <location>
        <begin position="128"/>
        <end position="179"/>
    </location>
</feature>
<dbReference type="InterPro" id="IPR051421">
    <property type="entry name" value="RNA_Proc_DNA_Dmg_Regulator"/>
</dbReference>
<dbReference type="PANTHER" id="PTHR12786">
    <property type="entry name" value="SPLICING FACTOR SF3A-RELATED"/>
    <property type="match status" value="1"/>
</dbReference>
<dbReference type="AlphaFoldDB" id="A0A9W8HVA4"/>
<evidence type="ECO:0000256" key="2">
    <source>
        <dbReference type="ARBA" id="ARBA00004496"/>
    </source>
</evidence>
<comment type="caution">
    <text evidence="11">The sequence shown here is derived from an EMBL/GenBank/DDBJ whole genome shotgun (WGS) entry which is preliminary data.</text>
</comment>
<keyword evidence="8" id="KW-0131">Cell cycle</keyword>
<evidence type="ECO:0000256" key="9">
    <source>
        <dbReference type="SAM" id="MobiDB-lite"/>
    </source>
</evidence>
<dbReference type="EMBL" id="JANBUO010000709">
    <property type="protein sequence ID" value="KAJ2802094.1"/>
    <property type="molecule type" value="Genomic_DNA"/>
</dbReference>
<sequence>MLVFLDIPGSSTAAFNVCDTQPLHDLAEQASARLGSNVATGLFRITGRHGISVEEALMTSGTPWLALRGRLLGGKGGFGSTLRSQGNRMSANKSNNYDDCRDLYGRRLRTLKEAKGIMDKLDMEEKAREEAAEHRRKKIAEGLKERPATKHRFDDTPYMRKCEDIVEETKKTTRKAIRERMRKQNSGSRSPQSSSSSSLSTTEKAETKKAIATLIPLFDGDLSSSSSEDEGDNGNCGKD</sequence>
<dbReference type="GO" id="GO:0005634">
    <property type="term" value="C:nucleus"/>
    <property type="evidence" value="ECO:0007669"/>
    <property type="project" value="UniProtKB-SubCell"/>
</dbReference>
<comment type="similarity">
    <text evidence="3">Belongs to the SDE2 family.</text>
</comment>
<reference evidence="11" key="1">
    <citation type="submission" date="2022-07" db="EMBL/GenBank/DDBJ databases">
        <title>Phylogenomic reconstructions and comparative analyses of Kickxellomycotina fungi.</title>
        <authorList>
            <person name="Reynolds N.K."/>
            <person name="Stajich J.E."/>
            <person name="Barry K."/>
            <person name="Grigoriev I.V."/>
            <person name="Crous P."/>
            <person name="Smith M.E."/>
        </authorList>
    </citation>
    <scope>NUCLEOTIDE SEQUENCE</scope>
    <source>
        <strain evidence="11">NRRL 1565</strain>
    </source>
</reference>
<dbReference type="GO" id="GO:0006397">
    <property type="term" value="P:mRNA processing"/>
    <property type="evidence" value="ECO:0007669"/>
    <property type="project" value="UniProtKB-KW"/>
</dbReference>
<dbReference type="InterPro" id="IPR053822">
    <property type="entry name" value="SDE2-like_dom"/>
</dbReference>
<gene>
    <name evidence="11" type="ORF">H4R20_003414</name>
</gene>
<evidence type="ECO:0000256" key="6">
    <source>
        <dbReference type="ARBA" id="ARBA00023187"/>
    </source>
</evidence>
<evidence type="ECO:0000256" key="4">
    <source>
        <dbReference type="ARBA" id="ARBA00022490"/>
    </source>
</evidence>
<dbReference type="Proteomes" id="UP001140094">
    <property type="component" value="Unassembled WGS sequence"/>
</dbReference>
<evidence type="ECO:0000256" key="1">
    <source>
        <dbReference type="ARBA" id="ARBA00004123"/>
    </source>
</evidence>
<evidence type="ECO:0000259" key="10">
    <source>
        <dbReference type="Pfam" id="PF22782"/>
    </source>
</evidence>